<dbReference type="AlphaFoldDB" id="A0A9P0ZBG1"/>
<dbReference type="Proteomes" id="UP001152484">
    <property type="component" value="Unassembled WGS sequence"/>
</dbReference>
<dbReference type="PANTHER" id="PTHR19241">
    <property type="entry name" value="ATP-BINDING CASSETTE TRANSPORTER"/>
    <property type="match status" value="1"/>
</dbReference>
<dbReference type="OrthoDB" id="1300377at2759"/>
<evidence type="ECO:0000256" key="3">
    <source>
        <dbReference type="ARBA" id="ARBA00023136"/>
    </source>
</evidence>
<comment type="subcellular location">
    <subcellularLocation>
        <location evidence="1">Plastid</location>
    </subcellularLocation>
</comment>
<name>A0A9P0ZBG1_CUSEU</name>
<evidence type="ECO:0000259" key="4">
    <source>
        <dbReference type="Pfam" id="PF19055"/>
    </source>
</evidence>
<reference evidence="5" key="1">
    <citation type="submission" date="2022-07" db="EMBL/GenBank/DDBJ databases">
        <authorList>
            <person name="Macas J."/>
            <person name="Novak P."/>
            <person name="Neumann P."/>
        </authorList>
    </citation>
    <scope>NUCLEOTIDE SEQUENCE</scope>
</reference>
<keyword evidence="3" id="KW-0472">Membrane</keyword>
<evidence type="ECO:0000313" key="5">
    <source>
        <dbReference type="EMBL" id="CAH9094187.1"/>
    </source>
</evidence>
<dbReference type="Pfam" id="PF19055">
    <property type="entry name" value="ABC2_membrane_7"/>
    <property type="match status" value="1"/>
</dbReference>
<comment type="caution">
    <text evidence="5">The sequence shown here is derived from an EMBL/GenBank/DDBJ whole genome shotgun (WGS) entry which is preliminary data.</text>
</comment>
<evidence type="ECO:0000256" key="2">
    <source>
        <dbReference type="ARBA" id="ARBA00022448"/>
    </source>
</evidence>
<protein>
    <recommendedName>
        <fullName evidence="4">ABC transporter family G domain-containing protein</fullName>
    </recommendedName>
</protein>
<dbReference type="GO" id="GO:0009536">
    <property type="term" value="C:plastid"/>
    <property type="evidence" value="ECO:0007669"/>
    <property type="project" value="UniProtKB-SubCell"/>
</dbReference>
<evidence type="ECO:0000256" key="1">
    <source>
        <dbReference type="ARBA" id="ARBA00004474"/>
    </source>
</evidence>
<evidence type="ECO:0000313" key="6">
    <source>
        <dbReference type="Proteomes" id="UP001152484"/>
    </source>
</evidence>
<feature type="domain" description="ABC transporter family G" evidence="4">
    <location>
        <begin position="66"/>
        <end position="115"/>
    </location>
</feature>
<keyword evidence="6" id="KW-1185">Reference proteome</keyword>
<dbReference type="Gene3D" id="3.40.50.300">
    <property type="entry name" value="P-loop containing nucleotide triphosphate hydrolases"/>
    <property type="match status" value="1"/>
</dbReference>
<dbReference type="InterPro" id="IPR027417">
    <property type="entry name" value="P-loop_NTPase"/>
</dbReference>
<dbReference type="SUPFAM" id="SSF52540">
    <property type="entry name" value="P-loop containing nucleoside triphosphate hydrolases"/>
    <property type="match status" value="1"/>
</dbReference>
<dbReference type="GO" id="GO:0140359">
    <property type="term" value="F:ABC-type transporter activity"/>
    <property type="evidence" value="ECO:0007669"/>
    <property type="project" value="InterPro"/>
</dbReference>
<sequence>MRCLWVFQVEKRKSVTTGVLIVGPRKTLFMDEISTGLDSSTTYHIVKCIRNCVHLMEGTILMALLQPAPETFDMFDDLVLLSEGYVVYHGPRDSVVEFFESLGFKLPPRKGIADFLQKVTSRKDPAQYWADHSKPYAFIPVSKIAEDIVRPWSLICQVLMKELVLIIQLSVLKGLQSLTGSSLEHVFPGNCFVLKDTDFFTLCQVAFVGFLTCTKFLRTRLHPTDLVNTNLGNEILPPSRKGWPNFLFWMSQKDLPFPFKVRNMWLKLILSPLHKFQPHSFYFINPHESQLWSTFSGRREYKTNNLLKKICNPLTRW</sequence>
<gene>
    <name evidence="5" type="ORF">CEURO_LOCUS12622</name>
</gene>
<proteinExistence type="predicted"/>
<keyword evidence="2" id="KW-0813">Transport</keyword>
<dbReference type="EMBL" id="CAMAPE010000031">
    <property type="protein sequence ID" value="CAH9094187.1"/>
    <property type="molecule type" value="Genomic_DNA"/>
</dbReference>
<organism evidence="5 6">
    <name type="scientific">Cuscuta europaea</name>
    <name type="common">European dodder</name>
    <dbReference type="NCBI Taxonomy" id="41803"/>
    <lineage>
        <taxon>Eukaryota</taxon>
        <taxon>Viridiplantae</taxon>
        <taxon>Streptophyta</taxon>
        <taxon>Embryophyta</taxon>
        <taxon>Tracheophyta</taxon>
        <taxon>Spermatophyta</taxon>
        <taxon>Magnoliopsida</taxon>
        <taxon>eudicotyledons</taxon>
        <taxon>Gunneridae</taxon>
        <taxon>Pentapetalae</taxon>
        <taxon>asterids</taxon>
        <taxon>lamiids</taxon>
        <taxon>Solanales</taxon>
        <taxon>Convolvulaceae</taxon>
        <taxon>Cuscuteae</taxon>
        <taxon>Cuscuta</taxon>
        <taxon>Cuscuta subgen. Cuscuta</taxon>
    </lineage>
</organism>
<accession>A0A9P0ZBG1</accession>
<dbReference type="InterPro" id="IPR043926">
    <property type="entry name" value="ABCG_dom"/>
</dbReference>